<proteinExistence type="predicted"/>
<evidence type="ECO:0000259" key="1">
    <source>
        <dbReference type="Pfam" id="PF22319"/>
    </source>
</evidence>
<dbReference type="STRING" id="671072.PL9214290988"/>
<dbReference type="InterPro" id="IPR054245">
    <property type="entry name" value="DUF6972"/>
</dbReference>
<dbReference type="AlphaFoldDB" id="A0A1J1LFQ6"/>
<dbReference type="RefSeq" id="WP_072718261.1">
    <property type="nucleotide sequence ID" value="NZ_LN889782.1"/>
</dbReference>
<organism evidence="2 3">
    <name type="scientific">Planktothrix tepida PCC 9214</name>
    <dbReference type="NCBI Taxonomy" id="671072"/>
    <lineage>
        <taxon>Bacteria</taxon>
        <taxon>Bacillati</taxon>
        <taxon>Cyanobacteriota</taxon>
        <taxon>Cyanophyceae</taxon>
        <taxon>Oscillatoriophycideae</taxon>
        <taxon>Oscillatoriales</taxon>
        <taxon>Microcoleaceae</taxon>
        <taxon>Planktothrix</taxon>
    </lineage>
</organism>
<sequence length="112" mass="13136">MAGIEISIQFDTRHLAKHLPNTPQMQRLLRKGLAAHVFKDSETLYRVAQAIIERGEYTGKVRKYDRYGLYFSELIGYRISPDGTRQPLYYGEIKIDEYNQYHIIPRTQPSTE</sequence>
<dbReference type="EMBL" id="CZDF01000132">
    <property type="protein sequence ID" value="CUR31397.1"/>
    <property type="molecule type" value="Genomic_DNA"/>
</dbReference>
<keyword evidence="3" id="KW-1185">Reference proteome</keyword>
<evidence type="ECO:0000313" key="3">
    <source>
        <dbReference type="Proteomes" id="UP000184315"/>
    </source>
</evidence>
<accession>A0A1J1LFQ6</accession>
<dbReference type="OrthoDB" id="486860at2"/>
<reference evidence="3" key="1">
    <citation type="submission" date="2015-10" db="EMBL/GenBank/DDBJ databases">
        <authorList>
            <person name="Regsiter A."/>
            <person name="william w."/>
        </authorList>
    </citation>
    <scope>NUCLEOTIDE SEQUENCE [LARGE SCALE GENOMIC DNA]</scope>
</reference>
<feature type="domain" description="DUF6972" evidence="1">
    <location>
        <begin position="8"/>
        <end position="110"/>
    </location>
</feature>
<dbReference type="Proteomes" id="UP000184315">
    <property type="component" value="Unassembled WGS sequence"/>
</dbReference>
<gene>
    <name evidence="2" type="ORF">PL9214290988</name>
</gene>
<protein>
    <recommendedName>
        <fullName evidence="1">DUF6972 domain-containing protein</fullName>
    </recommendedName>
</protein>
<evidence type="ECO:0000313" key="2">
    <source>
        <dbReference type="EMBL" id="CUR31397.1"/>
    </source>
</evidence>
<dbReference type="Pfam" id="PF22319">
    <property type="entry name" value="DUF6972"/>
    <property type="match status" value="1"/>
</dbReference>
<name>A0A1J1LFQ6_9CYAN</name>